<protein>
    <submittedName>
        <fullName evidence="2">Uncharacterized protein</fullName>
    </submittedName>
</protein>
<keyword evidence="1" id="KW-0472">Membrane</keyword>
<dbReference type="Proteomes" id="UP001200032">
    <property type="component" value="Unassembled WGS sequence"/>
</dbReference>
<feature type="transmembrane region" description="Helical" evidence="1">
    <location>
        <begin position="19"/>
        <end position="37"/>
    </location>
</feature>
<dbReference type="EMBL" id="JAJPDJ010000063">
    <property type="protein sequence ID" value="MCD7138979.1"/>
    <property type="molecule type" value="Genomic_DNA"/>
</dbReference>
<sequence length="246" mass="29038">MVLLEIIRHGNVTYNFGNIADWISALAAIFAFGVVIWQQFRQEKITRALKIEQARPRFMRSIKGKLPDETDVLKNNQMSNRMLYEIIQKSRNDINKTKSELLTLENISENTIYCLEMLVIYEDKSKQFWKKIGMRKNGIITLVPSFLDGGIEPSKEIKDRVKLIARFLTPLNETGFYIYNYKSKEESYLFVKDKYNKLVRPLKNGKILKKNDKYIKRLNEEFDTQKGKIFIEVPYRLLKARYSNES</sequence>
<keyword evidence="1" id="KW-0812">Transmembrane</keyword>
<evidence type="ECO:0000256" key="1">
    <source>
        <dbReference type="SAM" id="Phobius"/>
    </source>
</evidence>
<gene>
    <name evidence="2" type="ORF">LTY59_07065</name>
</gene>
<reference evidence="2 3" key="1">
    <citation type="submission" date="2021-12" db="EMBL/GenBank/DDBJ databases">
        <title>A phylogenomic analysis of Limosilactobacillus reuteri reveals ancient and stable evolutionary relationships with rodents and birds and zoonotic transmission to humans.</title>
        <authorList>
            <person name="Li F."/>
            <person name="Li X."/>
            <person name="Cheng C."/>
            <person name="Tollenaar S."/>
            <person name="Zhang J.S."/>
            <person name="Simpson D."/>
            <person name="Tasseva G."/>
            <person name="Perez-Munoz M.E."/>
            <person name="Frese S."/>
            <person name="Gaenzle M.G."/>
            <person name="Walter J."/>
            <person name="Zheng J."/>
        </authorList>
    </citation>
    <scope>NUCLEOTIDE SEQUENCE [LARGE SCALE GENOMIC DNA]</scope>
    <source>
        <strain evidence="2 3">WF-AF5-A</strain>
    </source>
</reference>
<evidence type="ECO:0000313" key="2">
    <source>
        <dbReference type="EMBL" id="MCD7138979.1"/>
    </source>
</evidence>
<accession>A0ABS8REG2</accession>
<keyword evidence="3" id="KW-1185">Reference proteome</keyword>
<organism evidence="2 3">
    <name type="scientific">Limosilactobacillus balticus</name>
    <dbReference type="NCBI Taxonomy" id="2759747"/>
    <lineage>
        <taxon>Bacteria</taxon>
        <taxon>Bacillati</taxon>
        <taxon>Bacillota</taxon>
        <taxon>Bacilli</taxon>
        <taxon>Lactobacillales</taxon>
        <taxon>Lactobacillaceae</taxon>
        <taxon>Limosilactobacillus</taxon>
    </lineage>
</organism>
<comment type="caution">
    <text evidence="2">The sequence shown here is derived from an EMBL/GenBank/DDBJ whole genome shotgun (WGS) entry which is preliminary data.</text>
</comment>
<keyword evidence="1" id="KW-1133">Transmembrane helix</keyword>
<dbReference type="RefSeq" id="WP_182586310.1">
    <property type="nucleotide sequence ID" value="NZ_JACIVG010000064.1"/>
</dbReference>
<name>A0ABS8REG2_9LACO</name>
<proteinExistence type="predicted"/>
<evidence type="ECO:0000313" key="3">
    <source>
        <dbReference type="Proteomes" id="UP001200032"/>
    </source>
</evidence>